<dbReference type="EMBL" id="VTAW01000004">
    <property type="protein sequence ID" value="TYT63052.1"/>
    <property type="molecule type" value="Genomic_DNA"/>
</dbReference>
<organism evidence="2 3">
    <name type="scientific">Natrialba swarupiae</name>
    <dbReference type="NCBI Taxonomy" id="2448032"/>
    <lineage>
        <taxon>Archaea</taxon>
        <taxon>Methanobacteriati</taxon>
        <taxon>Methanobacteriota</taxon>
        <taxon>Stenosarchaea group</taxon>
        <taxon>Halobacteria</taxon>
        <taxon>Halobacteriales</taxon>
        <taxon>Natrialbaceae</taxon>
        <taxon>Natrialba</taxon>
    </lineage>
</organism>
<dbReference type="AlphaFoldDB" id="A0A5D5AT55"/>
<name>A0A5D5AT55_9EURY</name>
<sequence>MVTNKSHDRAQMILIGGIVIAFVILATIVAFNGLVHTEELSSSSTGQSATDVSVMNSEITQDLQTIAVKSPEIDEDDDIGEVLENEDAEDVFLTEAEWQSMVEDNYEPEYRSAKAQNRSVVFDIESANEGATLGVNLDGRNTGGGTTGTFDIFDADDFDRGKVYHFSLTGSTSANVAGEYEINNESGADVTVEYSRGGGTDPFEVTVDGETCSFDSDTGEIDLVTGEVTDQVGGSCDEDDFSVIDPDAIYNSIDVHISMPGNPEYEIIGLGEVPEADNEVPGTLEIEYTYESMEVQTEQAIEVDLYRDLL</sequence>
<dbReference type="RefSeq" id="WP_149080457.1">
    <property type="nucleotide sequence ID" value="NZ_VTAW01000004.1"/>
</dbReference>
<comment type="caution">
    <text evidence="2">The sequence shown here is derived from an EMBL/GenBank/DDBJ whole genome shotgun (WGS) entry which is preliminary data.</text>
</comment>
<dbReference type="Proteomes" id="UP000324104">
    <property type="component" value="Unassembled WGS sequence"/>
</dbReference>
<accession>A0A5D5AT55</accession>
<keyword evidence="1" id="KW-0472">Membrane</keyword>
<protein>
    <submittedName>
        <fullName evidence="2">Uncharacterized protein</fullName>
    </submittedName>
</protein>
<gene>
    <name evidence="2" type="ORF">FYC77_05265</name>
</gene>
<evidence type="ECO:0000313" key="3">
    <source>
        <dbReference type="Proteomes" id="UP000324104"/>
    </source>
</evidence>
<keyword evidence="3" id="KW-1185">Reference proteome</keyword>
<reference evidence="2 3" key="1">
    <citation type="submission" date="2019-08" db="EMBL/GenBank/DDBJ databases">
        <title>Archaea genome.</title>
        <authorList>
            <person name="Kajale S."/>
            <person name="Shouche Y."/>
            <person name="Deshpande N."/>
            <person name="Sharma A."/>
        </authorList>
    </citation>
    <scope>NUCLEOTIDE SEQUENCE [LARGE SCALE GENOMIC DNA]</scope>
    <source>
        <strain evidence="2 3">ESP3B_9</strain>
    </source>
</reference>
<proteinExistence type="predicted"/>
<evidence type="ECO:0000256" key="1">
    <source>
        <dbReference type="SAM" id="Phobius"/>
    </source>
</evidence>
<keyword evidence="1" id="KW-0812">Transmembrane</keyword>
<feature type="transmembrane region" description="Helical" evidence="1">
    <location>
        <begin position="12"/>
        <end position="35"/>
    </location>
</feature>
<keyword evidence="1" id="KW-1133">Transmembrane helix</keyword>
<evidence type="ECO:0000313" key="2">
    <source>
        <dbReference type="EMBL" id="TYT63052.1"/>
    </source>
</evidence>